<dbReference type="Proteomes" id="UP001055072">
    <property type="component" value="Unassembled WGS sequence"/>
</dbReference>
<sequence length="278" mass="31802">MELAEIVFRDHPRYGPAYHADECDQKKWATKVKKRCEKLILEARKHIHEMERAGPGITSLDEIDFERETPFTTLARKVLAECPWYFQVKAIHDEARGGPPGGFQVGNSRTPLEETVLSQPHGSVSKSPQVREEDTDEGDDSEESKEDNTAEGGQSDHEDQADESEEDEEDNDENTRAMATLFYRYKAAEQRRRQVLEAEIDELTLEITRVKAKAEIKIVRERAKLMLYKTRVQHEAQRMRYRERITALQAGFIVPPYQPRPGGAVPPALEIPEPNAAY</sequence>
<gene>
    <name evidence="1" type="ORF">BDY19DRAFT_997653</name>
</gene>
<evidence type="ECO:0000313" key="1">
    <source>
        <dbReference type="EMBL" id="KAI0084435.1"/>
    </source>
</evidence>
<evidence type="ECO:0000313" key="2">
    <source>
        <dbReference type="Proteomes" id="UP001055072"/>
    </source>
</evidence>
<protein>
    <submittedName>
        <fullName evidence="1">Uncharacterized protein</fullName>
    </submittedName>
</protein>
<accession>A0ACB8TR36</accession>
<reference evidence="1" key="1">
    <citation type="journal article" date="2021" name="Environ. Microbiol.">
        <title>Gene family expansions and transcriptome signatures uncover fungal adaptations to wood decay.</title>
        <authorList>
            <person name="Hage H."/>
            <person name="Miyauchi S."/>
            <person name="Viragh M."/>
            <person name="Drula E."/>
            <person name="Min B."/>
            <person name="Chaduli D."/>
            <person name="Navarro D."/>
            <person name="Favel A."/>
            <person name="Norest M."/>
            <person name="Lesage-Meessen L."/>
            <person name="Balint B."/>
            <person name="Merenyi Z."/>
            <person name="de Eugenio L."/>
            <person name="Morin E."/>
            <person name="Martinez A.T."/>
            <person name="Baldrian P."/>
            <person name="Stursova M."/>
            <person name="Martinez M.J."/>
            <person name="Novotny C."/>
            <person name="Magnuson J.K."/>
            <person name="Spatafora J.W."/>
            <person name="Maurice S."/>
            <person name="Pangilinan J."/>
            <person name="Andreopoulos W."/>
            <person name="LaButti K."/>
            <person name="Hundley H."/>
            <person name="Na H."/>
            <person name="Kuo A."/>
            <person name="Barry K."/>
            <person name="Lipzen A."/>
            <person name="Henrissat B."/>
            <person name="Riley R."/>
            <person name="Ahrendt S."/>
            <person name="Nagy L.G."/>
            <person name="Grigoriev I.V."/>
            <person name="Martin F."/>
            <person name="Rosso M.N."/>
        </authorList>
    </citation>
    <scope>NUCLEOTIDE SEQUENCE</scope>
    <source>
        <strain evidence="1">CBS 384.51</strain>
    </source>
</reference>
<proteinExistence type="predicted"/>
<organism evidence="1 2">
    <name type="scientific">Irpex rosettiformis</name>
    <dbReference type="NCBI Taxonomy" id="378272"/>
    <lineage>
        <taxon>Eukaryota</taxon>
        <taxon>Fungi</taxon>
        <taxon>Dikarya</taxon>
        <taxon>Basidiomycota</taxon>
        <taxon>Agaricomycotina</taxon>
        <taxon>Agaricomycetes</taxon>
        <taxon>Polyporales</taxon>
        <taxon>Irpicaceae</taxon>
        <taxon>Irpex</taxon>
    </lineage>
</organism>
<keyword evidence="2" id="KW-1185">Reference proteome</keyword>
<name>A0ACB8TR36_9APHY</name>
<comment type="caution">
    <text evidence="1">The sequence shown here is derived from an EMBL/GenBank/DDBJ whole genome shotgun (WGS) entry which is preliminary data.</text>
</comment>
<dbReference type="EMBL" id="MU274942">
    <property type="protein sequence ID" value="KAI0084435.1"/>
    <property type="molecule type" value="Genomic_DNA"/>
</dbReference>